<dbReference type="InterPro" id="IPR052769">
    <property type="entry name" value="TPR_domain_protein"/>
</dbReference>
<dbReference type="VEuPathDB" id="FungiDB:A9K55_003037"/>
<dbReference type="OrthoDB" id="1872379at2759"/>
<organism evidence="2 3">
    <name type="scientific">Cordyceps militaris</name>
    <name type="common">Caterpillar fungus</name>
    <name type="synonym">Clavaria militaris</name>
    <dbReference type="NCBI Taxonomy" id="73501"/>
    <lineage>
        <taxon>Eukaryota</taxon>
        <taxon>Fungi</taxon>
        <taxon>Dikarya</taxon>
        <taxon>Ascomycota</taxon>
        <taxon>Pezizomycotina</taxon>
        <taxon>Sordariomycetes</taxon>
        <taxon>Hypocreomycetidae</taxon>
        <taxon>Hypocreales</taxon>
        <taxon>Cordycipitaceae</taxon>
        <taxon>Cordyceps</taxon>
    </lineage>
</organism>
<feature type="compositionally biased region" description="Basic and acidic residues" evidence="1">
    <location>
        <begin position="155"/>
        <end position="181"/>
    </location>
</feature>
<dbReference type="PANTHER" id="PTHR46014:SF1">
    <property type="entry name" value="TETRATRICOPEPTIDE REPEAT PROTEIN 1"/>
    <property type="match status" value="1"/>
</dbReference>
<dbReference type="SUPFAM" id="SSF48452">
    <property type="entry name" value="TPR-like"/>
    <property type="match status" value="1"/>
</dbReference>
<evidence type="ECO:0000256" key="1">
    <source>
        <dbReference type="SAM" id="MobiDB-lite"/>
    </source>
</evidence>
<dbReference type="PANTHER" id="PTHR46014">
    <property type="entry name" value="TETRATRICOPEPTIDE REPEAT PROTEIN 1"/>
    <property type="match status" value="1"/>
</dbReference>
<feature type="region of interest" description="Disordered" evidence="1">
    <location>
        <begin position="30"/>
        <end position="55"/>
    </location>
</feature>
<evidence type="ECO:0000313" key="3">
    <source>
        <dbReference type="Proteomes" id="UP000323067"/>
    </source>
</evidence>
<proteinExistence type="predicted"/>
<reference evidence="2 3" key="1">
    <citation type="journal article" date="2017" name="BMC Genomics">
        <title>Chromosome level assembly and secondary metabolite potential of the parasitic fungus Cordyceps militaris.</title>
        <authorList>
            <person name="Kramer G.J."/>
            <person name="Nodwell J.R."/>
        </authorList>
    </citation>
    <scope>NUCLEOTIDE SEQUENCE [LARGE SCALE GENOMIC DNA]</scope>
    <source>
        <strain evidence="2 3">ATCC 34164</strain>
    </source>
</reference>
<feature type="region of interest" description="Disordered" evidence="1">
    <location>
        <begin position="146"/>
        <end position="204"/>
    </location>
</feature>
<feature type="compositionally biased region" description="Polar residues" evidence="1">
    <location>
        <begin position="44"/>
        <end position="53"/>
    </location>
</feature>
<dbReference type="AlphaFoldDB" id="A0A2H4S8A6"/>
<dbReference type="VEuPathDB" id="FungiDB:CCM_05655"/>
<dbReference type="Gene3D" id="1.25.40.10">
    <property type="entry name" value="Tetratricopeptide repeat domain"/>
    <property type="match status" value="1"/>
</dbReference>
<gene>
    <name evidence="2" type="ORF">A9K55_003037</name>
</gene>
<name>A0A2H4S8A6_CORMI</name>
<dbReference type="Proteomes" id="UP000323067">
    <property type="component" value="Chromosome iv"/>
</dbReference>
<dbReference type="EMBL" id="CP023322">
    <property type="protein sequence ID" value="ATY59322.1"/>
    <property type="molecule type" value="Genomic_DNA"/>
</dbReference>
<protein>
    <submittedName>
        <fullName evidence="2">Tetratricopeptide repeat 1 (TTC1)</fullName>
    </submittedName>
</protein>
<dbReference type="InterPro" id="IPR011990">
    <property type="entry name" value="TPR-like_helical_dom_sf"/>
</dbReference>
<accession>A0A2H4S8A6</accession>
<sequence length="321" mass="34694">MSEGITLHLHLTSWRIEFVQVGSVAVSLSRPSAPPEAGLKQTDESTQASTTRFSAEEEKALLDESAQKKTKANELFNAGECDAALVQYQEALESCPDYRHFERAVIHSNVSACQLKLEEWVAAIKAASASLDALVAMERELGLIPEAKPEPAAGKSREKGADAKVNEGEDANHPSDGKAEEGEPTGAEQAEPPPFTPADVPEATKKNIQRIRIKALLRRGRARAEAGGWSNLAAAEEDYKALSQTPGLAPADAQTVRRQRLALPPRTKAAQEQEMTEMWGKLRTLGDGILKPFGLSTNNFQMVKDGATGGYSMNFQGNKES</sequence>
<evidence type="ECO:0000313" key="2">
    <source>
        <dbReference type="EMBL" id="ATY59322.1"/>
    </source>
</evidence>